<dbReference type="InterPro" id="IPR002502">
    <property type="entry name" value="Amidase_domain"/>
</dbReference>
<dbReference type="EMBL" id="MN812211">
    <property type="protein sequence ID" value="QHB39011.1"/>
    <property type="molecule type" value="Genomic_DNA"/>
</dbReference>
<dbReference type="InterPro" id="IPR036505">
    <property type="entry name" value="Amidase/PGRP_sf"/>
</dbReference>
<accession>A0A6B9LGN2</accession>
<evidence type="ECO:0000259" key="3">
    <source>
        <dbReference type="Pfam" id="PF01510"/>
    </source>
</evidence>
<evidence type="ECO:0000313" key="4">
    <source>
        <dbReference type="EMBL" id="QHB39011.1"/>
    </source>
</evidence>
<dbReference type="GO" id="GO:0008745">
    <property type="term" value="F:N-acetylmuramoyl-L-alanine amidase activity"/>
    <property type="evidence" value="ECO:0007669"/>
    <property type="project" value="InterPro"/>
</dbReference>
<dbReference type="Gene3D" id="3.40.80.10">
    <property type="entry name" value="Peptidoglycan recognition protein-like"/>
    <property type="match status" value="1"/>
</dbReference>
<dbReference type="SUPFAM" id="SSF55846">
    <property type="entry name" value="N-acetylmuramoyl-L-alanine amidase-like"/>
    <property type="match status" value="1"/>
</dbReference>
<dbReference type="Proteomes" id="UP000465101">
    <property type="component" value="Segment"/>
</dbReference>
<keyword evidence="1" id="KW-0929">Antimicrobial</keyword>
<sequence>MELKMQKMSRAKKVKYIVIHCQAGTGTREAMEKFWYSPKPKGLGWKSPGYHRWVDFDGTVHQLQNFNLPTNGVAGFNEECIHISYRGGIENLGTKEKPIWKGKDTRTQAQKDAILKQIMLAIQWLKDNGNDLQNVMILGHYHFSDDKNKNGAIESWERIKECPCFDAYEEYKPFFLSNVKAPNYSKLKLPKNR</sequence>
<dbReference type="GO" id="GO:0042742">
    <property type="term" value="P:defense response to bacterium"/>
    <property type="evidence" value="ECO:0007669"/>
    <property type="project" value="UniProtKB-KW"/>
</dbReference>
<dbReference type="Pfam" id="PF01510">
    <property type="entry name" value="Amidase_2"/>
    <property type="match status" value="1"/>
</dbReference>
<protein>
    <submittedName>
        <fullName evidence="4">N-acetylmuramoyl-L-alanine amidase</fullName>
    </submittedName>
</protein>
<evidence type="ECO:0000313" key="5">
    <source>
        <dbReference type="Proteomes" id="UP000465101"/>
    </source>
</evidence>
<proteinExistence type="predicted"/>
<keyword evidence="5" id="KW-1185">Reference proteome</keyword>
<evidence type="ECO:0000256" key="1">
    <source>
        <dbReference type="ARBA" id="ARBA00022529"/>
    </source>
</evidence>
<dbReference type="GO" id="GO:0009253">
    <property type="term" value="P:peptidoglycan catabolic process"/>
    <property type="evidence" value="ECO:0007669"/>
    <property type="project" value="InterPro"/>
</dbReference>
<evidence type="ECO:0000256" key="2">
    <source>
        <dbReference type="ARBA" id="ARBA00022638"/>
    </source>
</evidence>
<dbReference type="GO" id="GO:0001897">
    <property type="term" value="P:symbiont-mediated cytolysis of host cell"/>
    <property type="evidence" value="ECO:0007669"/>
    <property type="project" value="UniProtKB-ARBA"/>
</dbReference>
<feature type="domain" description="N-acetylmuramoyl-L-alanine amidase" evidence="3">
    <location>
        <begin position="12"/>
        <end position="146"/>
    </location>
</feature>
<organism evidence="4 5">
    <name type="scientific">Flavobacterium phage vB_FspS_laban6-1</name>
    <dbReference type="NCBI Taxonomy" id="2686250"/>
    <lineage>
        <taxon>Viruses</taxon>
        <taxon>Duplodnaviria</taxon>
        <taxon>Heunggongvirae</taxon>
        <taxon>Uroviricota</taxon>
        <taxon>Caudoviricetes</taxon>
        <taxon>Duneviridae</taxon>
        <taxon>Labanvirus</taxon>
        <taxon>Labanvirus laban</taxon>
    </lineage>
</organism>
<dbReference type="CDD" id="cd06583">
    <property type="entry name" value="PGRP"/>
    <property type="match status" value="1"/>
</dbReference>
<name>A0A6B9LGN2_9CAUD</name>
<gene>
    <name evidence="4" type="ORF">laban61_gp040</name>
</gene>
<reference evidence="4 5" key="1">
    <citation type="journal article" date="2020" name="Viruses">
        <title>Diversity and Host Interactions Among Virulent and Temperate Baltic Sea Flavobacterium Phages.</title>
        <authorList>
            <person name="Nilsson E."/>
            <person name="Bayfield O.W."/>
            <person name="Lundin D."/>
            <person name="Antson A.A."/>
            <person name="Holmfeldt K."/>
        </authorList>
    </citation>
    <scope>NUCLEOTIDE SEQUENCE [LARGE SCALE GENOMIC DNA]</scope>
</reference>
<keyword evidence="2" id="KW-0081">Bacteriolytic enzyme</keyword>